<accession>A0A8S0W2C4</accession>
<dbReference type="OrthoDB" id="1897642at2759"/>
<dbReference type="EMBL" id="CACVBS010000024">
    <property type="protein sequence ID" value="CAA7259514.1"/>
    <property type="molecule type" value="Genomic_DNA"/>
</dbReference>
<comment type="caution">
    <text evidence="2">The sequence shown here is derived from an EMBL/GenBank/DDBJ whole genome shotgun (WGS) entry which is preliminary data.</text>
</comment>
<dbReference type="AlphaFoldDB" id="A0A8S0W2C4"/>
<evidence type="ECO:0000313" key="3">
    <source>
        <dbReference type="Proteomes" id="UP000467700"/>
    </source>
</evidence>
<feature type="region of interest" description="Disordered" evidence="1">
    <location>
        <begin position="459"/>
        <end position="492"/>
    </location>
</feature>
<organism evidence="2 3">
    <name type="scientific">Cyclocybe aegerita</name>
    <name type="common">Black poplar mushroom</name>
    <name type="synonym">Agrocybe aegerita</name>
    <dbReference type="NCBI Taxonomy" id="1973307"/>
    <lineage>
        <taxon>Eukaryota</taxon>
        <taxon>Fungi</taxon>
        <taxon>Dikarya</taxon>
        <taxon>Basidiomycota</taxon>
        <taxon>Agaricomycotina</taxon>
        <taxon>Agaricomycetes</taxon>
        <taxon>Agaricomycetidae</taxon>
        <taxon>Agaricales</taxon>
        <taxon>Agaricineae</taxon>
        <taxon>Bolbitiaceae</taxon>
        <taxon>Cyclocybe</taxon>
    </lineage>
</organism>
<gene>
    <name evidence="2" type="ORF">AAE3_LOCUS1692</name>
</gene>
<dbReference type="InterPro" id="IPR036322">
    <property type="entry name" value="WD40_repeat_dom_sf"/>
</dbReference>
<dbReference type="Proteomes" id="UP000467700">
    <property type="component" value="Unassembled WGS sequence"/>
</dbReference>
<sequence length="492" mass="53028">MPSFRRVTADLGIAKFKKWQASKLSRAKPLRYGTGNGFYTSSALVFKPHDHSASLEFSHSHLASAAFSVLTQRKSTLWGQDIPNTYTPSATSQIQEPEVIDLTEDCITPNSAHDHEDPYGTLSRAVYDEDTSESESEIGESSSKGRFSPAPSSTSRSPDNESDNAESIRAHLTYAFELPQTPEESGRSSSIAGVQQPKKRAGRLRSIPSSSSSLKMAVENPKMHVTTELPIITVSMRGDVQSFHRTARYRISGSSIPNNAEYRHTVDAVMIGNTAVVGHGDGPFQVSLVHLVKGLPPTLMDLNHRPHKRTIVSGAKAGTAAVSCLAACPSSEQGVTQFFTGGYDKTVRFWSVTAPESMTVEKSLTLTTIPEALALRDGRLLVGTSRKILNVDLGHLSAKPSATPLSNAIHQIHVHKQAPNIAILEASPLESLQSALFTSNVRNRLTIWILRSRFSMTGRGPASIGSPTAPSVGDSEMGRPGLLEGTPTSAYS</sequence>
<evidence type="ECO:0000256" key="1">
    <source>
        <dbReference type="SAM" id="MobiDB-lite"/>
    </source>
</evidence>
<proteinExistence type="predicted"/>
<dbReference type="InterPro" id="IPR015943">
    <property type="entry name" value="WD40/YVTN_repeat-like_dom_sf"/>
</dbReference>
<dbReference type="SUPFAM" id="SSF50978">
    <property type="entry name" value="WD40 repeat-like"/>
    <property type="match status" value="1"/>
</dbReference>
<name>A0A8S0W2C4_CYCAE</name>
<evidence type="ECO:0000313" key="2">
    <source>
        <dbReference type="EMBL" id="CAA7259514.1"/>
    </source>
</evidence>
<reference evidence="2 3" key="1">
    <citation type="submission" date="2020-01" db="EMBL/GenBank/DDBJ databases">
        <authorList>
            <person name="Gupta K D."/>
        </authorList>
    </citation>
    <scope>NUCLEOTIDE SEQUENCE [LARGE SCALE GENOMIC DNA]</scope>
</reference>
<feature type="region of interest" description="Disordered" evidence="1">
    <location>
        <begin position="128"/>
        <end position="165"/>
    </location>
</feature>
<protein>
    <submittedName>
        <fullName evidence="2">Uncharacterized protein</fullName>
    </submittedName>
</protein>
<keyword evidence="3" id="KW-1185">Reference proteome</keyword>
<dbReference type="Gene3D" id="2.130.10.10">
    <property type="entry name" value="YVTN repeat-like/Quinoprotein amine dehydrogenase"/>
    <property type="match status" value="1"/>
</dbReference>
<feature type="region of interest" description="Disordered" evidence="1">
    <location>
        <begin position="179"/>
        <end position="215"/>
    </location>
</feature>
<feature type="compositionally biased region" description="Acidic residues" evidence="1">
    <location>
        <begin position="128"/>
        <end position="138"/>
    </location>
</feature>